<sequence>MVYLNADHFGVAYPKLLFERRGLLGELTHVPAATMDTYMRRGFTLRLFTNQWDDRADEDLCAADHSTSTLGSDGEPFLGEVSHDMATQRRSHSESFNWDDYVVYRTDLLVPPNIPPAMDHRIRKLIDFEFVPNNWYALSRIPKNFEWDVLDDDHTETILAADGRPITVFVTGVLTSHSIYVGPNNVFPSMRIGVELLREADCDAVWSVHRSAYGAGTSVASMPAPLNQNLFRAVTEGGNNGLQGIRRDEQVCRTFEDAEDLRLLATQR</sequence>
<name>A0A1M2V9T9_TRAPU</name>
<protein>
    <submittedName>
        <fullName evidence="1">Uncharacterized protein</fullName>
    </submittedName>
</protein>
<dbReference type="EMBL" id="MNAD01001543">
    <property type="protein sequence ID" value="OJT04374.1"/>
    <property type="molecule type" value="Genomic_DNA"/>
</dbReference>
<reference evidence="1 2" key="1">
    <citation type="submission" date="2016-10" db="EMBL/GenBank/DDBJ databases">
        <title>Genome sequence of the basidiomycete white-rot fungus Trametes pubescens.</title>
        <authorList>
            <person name="Makela M.R."/>
            <person name="Granchi Z."/>
            <person name="Peng M."/>
            <person name="De Vries R.P."/>
            <person name="Grigoriev I."/>
            <person name="Riley R."/>
            <person name="Hilden K."/>
        </authorList>
    </citation>
    <scope>NUCLEOTIDE SEQUENCE [LARGE SCALE GENOMIC DNA]</scope>
    <source>
        <strain evidence="1 2">FBCC735</strain>
    </source>
</reference>
<organism evidence="1 2">
    <name type="scientific">Trametes pubescens</name>
    <name type="common">White-rot fungus</name>
    <dbReference type="NCBI Taxonomy" id="154538"/>
    <lineage>
        <taxon>Eukaryota</taxon>
        <taxon>Fungi</taxon>
        <taxon>Dikarya</taxon>
        <taxon>Basidiomycota</taxon>
        <taxon>Agaricomycotina</taxon>
        <taxon>Agaricomycetes</taxon>
        <taxon>Polyporales</taxon>
        <taxon>Polyporaceae</taxon>
        <taxon>Trametes</taxon>
    </lineage>
</organism>
<gene>
    <name evidence="1" type="ORF">TRAPUB_4917</name>
</gene>
<comment type="caution">
    <text evidence="1">The sequence shown here is derived from an EMBL/GenBank/DDBJ whole genome shotgun (WGS) entry which is preliminary data.</text>
</comment>
<evidence type="ECO:0000313" key="2">
    <source>
        <dbReference type="Proteomes" id="UP000184267"/>
    </source>
</evidence>
<dbReference type="AlphaFoldDB" id="A0A1M2V9T9"/>
<proteinExistence type="predicted"/>
<dbReference type="Proteomes" id="UP000184267">
    <property type="component" value="Unassembled WGS sequence"/>
</dbReference>
<evidence type="ECO:0000313" key="1">
    <source>
        <dbReference type="EMBL" id="OJT04374.1"/>
    </source>
</evidence>
<accession>A0A1M2V9T9</accession>
<keyword evidence="2" id="KW-1185">Reference proteome</keyword>